<proteinExistence type="predicted"/>
<evidence type="ECO:0000313" key="2">
    <source>
        <dbReference type="Proteomes" id="UP001227268"/>
    </source>
</evidence>
<sequence>MPLTRSTSQKSLDSPSVTRDSTVLEDNFSTTATPLRRNKRTLIHGVQTPLRTPTPRKKAKNATPTASPAGASETLVKPIPVFQLTDASLDPSRMIPGKLPFEFEDAKKHLISVDQRFDTLFERLPCNPFQNLEAVDPFRSLCTSIVGQQVSWLAARAINHRFRRLFDPSLPEKAADKSSEGWGASKTSFPSPADVLTLDVPQLKSAGLSTRKAEYVLSLAEHFASGKLSADFLQTASVEEVSKALIDIRGIGQWTVDMFLMFTLRRPDILPVGDLGVQKGMMKWVLAAHDKSQTERPAKPANPFLDEEDATTVPEDRASPDISSVVPAVEPASPEGALPANNIVYETESPAHAKEEQEAVKETLISFPADRDPEMACPLPEGFTVDVLKSRMSGKKVK</sequence>
<dbReference type="Proteomes" id="UP001227268">
    <property type="component" value="Unassembled WGS sequence"/>
</dbReference>
<dbReference type="EMBL" id="JASBWT010000028">
    <property type="protein sequence ID" value="KAJ9093895.1"/>
    <property type="molecule type" value="Genomic_DNA"/>
</dbReference>
<reference evidence="1" key="1">
    <citation type="submission" date="2023-04" db="EMBL/GenBank/DDBJ databases">
        <title>Draft Genome sequencing of Naganishia species isolated from polar environments using Oxford Nanopore Technology.</title>
        <authorList>
            <person name="Leo P."/>
            <person name="Venkateswaran K."/>
        </authorList>
    </citation>
    <scope>NUCLEOTIDE SEQUENCE</scope>
    <source>
        <strain evidence="1">MNA-CCFEE 5423</strain>
    </source>
</reference>
<protein>
    <submittedName>
        <fullName evidence="1">Uncharacterized protein</fullName>
    </submittedName>
</protein>
<keyword evidence="2" id="KW-1185">Reference proteome</keyword>
<gene>
    <name evidence="1" type="ORF">QFC21_006268</name>
</gene>
<accession>A0ACC2V3H2</accession>
<name>A0ACC2V3H2_9TREE</name>
<evidence type="ECO:0000313" key="1">
    <source>
        <dbReference type="EMBL" id="KAJ9093895.1"/>
    </source>
</evidence>
<comment type="caution">
    <text evidence="1">The sequence shown here is derived from an EMBL/GenBank/DDBJ whole genome shotgun (WGS) entry which is preliminary data.</text>
</comment>
<organism evidence="1 2">
    <name type="scientific">Naganishia friedmannii</name>
    <dbReference type="NCBI Taxonomy" id="89922"/>
    <lineage>
        <taxon>Eukaryota</taxon>
        <taxon>Fungi</taxon>
        <taxon>Dikarya</taxon>
        <taxon>Basidiomycota</taxon>
        <taxon>Agaricomycotina</taxon>
        <taxon>Tremellomycetes</taxon>
        <taxon>Filobasidiales</taxon>
        <taxon>Filobasidiaceae</taxon>
        <taxon>Naganishia</taxon>
    </lineage>
</organism>